<evidence type="ECO:0000256" key="1">
    <source>
        <dbReference type="SAM" id="MobiDB-lite"/>
    </source>
</evidence>
<feature type="compositionally biased region" description="Low complexity" evidence="1">
    <location>
        <begin position="294"/>
        <end position="311"/>
    </location>
</feature>
<sequence>MEARRKHKLPMDDLDYNSPDGIKKMMKSVTYHGLQQILKWRGIVPMRYFKKQHLMTGGPAGSVTGYTLKPSDEAEETNNVCRRFREKMKGLSQVIDDEVLQEASLVISTNRQDIYDAAEVYTFTFRYGDESAMEMSNSAGGSTGVGVGAKSEDVAKFMFDLMILCQSTNALPNPIGTLQLRLVGPQEQLNFALNHYTEQPTPYKFDHPHVLDNFQLGQLRAEGATLGLNLRSCQVTDKIELESRMKRQHDERLSNVNSTMGSVDIQRTIAQSQFDGIQVLSPALKKFAISNPAADDGATTTYTGTASRRSAGSNDSQPKQRSRRSLRAK</sequence>
<dbReference type="Proteomes" id="UP001177023">
    <property type="component" value="Unassembled WGS sequence"/>
</dbReference>
<dbReference type="AlphaFoldDB" id="A0AA36D1A6"/>
<evidence type="ECO:0000313" key="4">
    <source>
        <dbReference type="Proteomes" id="UP001177023"/>
    </source>
</evidence>
<feature type="compositionally biased region" description="Basic residues" evidence="1">
    <location>
        <begin position="320"/>
        <end position="329"/>
    </location>
</feature>
<feature type="non-terminal residue" evidence="3">
    <location>
        <position position="1"/>
    </location>
</feature>
<evidence type="ECO:0000259" key="2">
    <source>
        <dbReference type="PROSITE" id="PS50815"/>
    </source>
</evidence>
<gene>
    <name evidence="3" type="ORF">MSPICULIGERA_LOCUS16237</name>
</gene>
<proteinExistence type="predicted"/>
<dbReference type="PROSITE" id="PS50815">
    <property type="entry name" value="HORMA"/>
    <property type="match status" value="1"/>
</dbReference>
<dbReference type="InterPro" id="IPR003511">
    <property type="entry name" value="HORMA_dom"/>
</dbReference>
<protein>
    <recommendedName>
        <fullName evidence="2">HORMA domain-containing protein</fullName>
    </recommendedName>
</protein>
<keyword evidence="4" id="KW-1185">Reference proteome</keyword>
<dbReference type="Pfam" id="PF02301">
    <property type="entry name" value="HORMA"/>
    <property type="match status" value="1"/>
</dbReference>
<reference evidence="3" key="1">
    <citation type="submission" date="2023-06" db="EMBL/GenBank/DDBJ databases">
        <authorList>
            <person name="Delattre M."/>
        </authorList>
    </citation>
    <scope>NUCLEOTIDE SEQUENCE</scope>
    <source>
        <strain evidence="3">AF72</strain>
    </source>
</reference>
<dbReference type="Gene3D" id="3.30.900.10">
    <property type="entry name" value="HORMA domain"/>
    <property type="match status" value="1"/>
</dbReference>
<feature type="domain" description="HORMA" evidence="2">
    <location>
        <begin position="20"/>
        <end position="245"/>
    </location>
</feature>
<comment type="caution">
    <text evidence="3">The sequence shown here is derived from an EMBL/GenBank/DDBJ whole genome shotgun (WGS) entry which is preliminary data.</text>
</comment>
<dbReference type="EMBL" id="CATQJA010002652">
    <property type="protein sequence ID" value="CAJ0577973.1"/>
    <property type="molecule type" value="Genomic_DNA"/>
</dbReference>
<accession>A0AA36D1A6</accession>
<name>A0AA36D1A6_9BILA</name>
<feature type="region of interest" description="Disordered" evidence="1">
    <location>
        <begin position="294"/>
        <end position="329"/>
    </location>
</feature>
<organism evidence="3 4">
    <name type="scientific">Mesorhabditis spiculigera</name>
    <dbReference type="NCBI Taxonomy" id="96644"/>
    <lineage>
        <taxon>Eukaryota</taxon>
        <taxon>Metazoa</taxon>
        <taxon>Ecdysozoa</taxon>
        <taxon>Nematoda</taxon>
        <taxon>Chromadorea</taxon>
        <taxon>Rhabditida</taxon>
        <taxon>Rhabditina</taxon>
        <taxon>Rhabditomorpha</taxon>
        <taxon>Rhabditoidea</taxon>
        <taxon>Rhabditidae</taxon>
        <taxon>Mesorhabditinae</taxon>
        <taxon>Mesorhabditis</taxon>
    </lineage>
</organism>
<evidence type="ECO:0000313" key="3">
    <source>
        <dbReference type="EMBL" id="CAJ0577973.1"/>
    </source>
</evidence>
<dbReference type="InterPro" id="IPR036570">
    <property type="entry name" value="HORMA_dom_sf"/>
</dbReference>